<dbReference type="GO" id="GO:0009306">
    <property type="term" value="P:protein secretion"/>
    <property type="evidence" value="ECO:0007669"/>
    <property type="project" value="InterPro"/>
</dbReference>
<accession>A0A1M5KA76</accession>
<dbReference type="AlphaFoldDB" id="A0A1M5KA76"/>
<dbReference type="STRING" id="2017.SAMN05444320_109199"/>
<gene>
    <name evidence="1" type="ORF">SAMN05444320_109199</name>
</gene>
<dbReference type="RefSeq" id="WP_073487893.1">
    <property type="nucleotide sequence ID" value="NZ_FQVN01000009.1"/>
</dbReference>
<evidence type="ECO:0000313" key="1">
    <source>
        <dbReference type="EMBL" id="SHG49702.1"/>
    </source>
</evidence>
<organism evidence="1 2">
    <name type="scientific">Streptoalloteichus hindustanus</name>
    <dbReference type="NCBI Taxonomy" id="2017"/>
    <lineage>
        <taxon>Bacteria</taxon>
        <taxon>Bacillati</taxon>
        <taxon>Actinomycetota</taxon>
        <taxon>Actinomycetes</taxon>
        <taxon>Pseudonocardiales</taxon>
        <taxon>Pseudonocardiaceae</taxon>
        <taxon>Streptoalloteichus</taxon>
    </lineage>
</organism>
<evidence type="ECO:0000313" key="2">
    <source>
        <dbReference type="Proteomes" id="UP000184501"/>
    </source>
</evidence>
<protein>
    <submittedName>
        <fullName evidence="1">Excreted virulence factor EspC, type VII ESX diderm</fullName>
    </submittedName>
</protein>
<keyword evidence="2" id="KW-1185">Reference proteome</keyword>
<reference evidence="1 2" key="1">
    <citation type="submission" date="2016-11" db="EMBL/GenBank/DDBJ databases">
        <authorList>
            <person name="Jaros S."/>
            <person name="Januszkiewicz K."/>
            <person name="Wedrychowicz H."/>
        </authorList>
    </citation>
    <scope>NUCLEOTIDE SEQUENCE [LARGE SCALE GENOMIC DNA]</scope>
    <source>
        <strain evidence="1 2">DSM 44523</strain>
    </source>
</reference>
<proteinExistence type="predicted"/>
<dbReference type="Pfam" id="PF10824">
    <property type="entry name" value="T7SS_ESX_EspC"/>
    <property type="match status" value="1"/>
</dbReference>
<dbReference type="OrthoDB" id="3699916at2"/>
<dbReference type="Gene3D" id="1.10.287.1060">
    <property type="entry name" value="ESAT-6-like"/>
    <property type="match status" value="1"/>
</dbReference>
<dbReference type="EMBL" id="FQVN01000009">
    <property type="protein sequence ID" value="SHG49702.1"/>
    <property type="molecule type" value="Genomic_DNA"/>
</dbReference>
<name>A0A1M5KA76_STRHI</name>
<dbReference type="Proteomes" id="UP000184501">
    <property type="component" value="Unassembled WGS sequence"/>
</dbReference>
<sequence>MGEQGFGVVEEALETYAGRVPGLADELGKVGSSTLNGATSLPADCFGKLGQEVGLHGAFQQAVQAQVDSLRAISSGLDGLAGAVRGALGTYRQQDADTAQAMKRAGRV</sequence>
<dbReference type="InterPro" id="IPR022536">
    <property type="entry name" value="EspC"/>
</dbReference>